<organism evidence="1 2">
    <name type="scientific">Portunus trituberculatus</name>
    <name type="common">Swimming crab</name>
    <name type="synonym">Neptunus trituberculatus</name>
    <dbReference type="NCBI Taxonomy" id="210409"/>
    <lineage>
        <taxon>Eukaryota</taxon>
        <taxon>Metazoa</taxon>
        <taxon>Ecdysozoa</taxon>
        <taxon>Arthropoda</taxon>
        <taxon>Crustacea</taxon>
        <taxon>Multicrustacea</taxon>
        <taxon>Malacostraca</taxon>
        <taxon>Eumalacostraca</taxon>
        <taxon>Eucarida</taxon>
        <taxon>Decapoda</taxon>
        <taxon>Pleocyemata</taxon>
        <taxon>Brachyura</taxon>
        <taxon>Eubrachyura</taxon>
        <taxon>Portunoidea</taxon>
        <taxon>Portunidae</taxon>
        <taxon>Portuninae</taxon>
        <taxon>Portunus</taxon>
    </lineage>
</organism>
<evidence type="ECO:0000313" key="1">
    <source>
        <dbReference type="EMBL" id="MPC16724.1"/>
    </source>
</evidence>
<dbReference type="EMBL" id="VSRR010000530">
    <property type="protein sequence ID" value="MPC16724.1"/>
    <property type="molecule type" value="Genomic_DNA"/>
</dbReference>
<accession>A0A5B7D647</accession>
<keyword evidence="2" id="KW-1185">Reference proteome</keyword>
<evidence type="ECO:0000313" key="2">
    <source>
        <dbReference type="Proteomes" id="UP000324222"/>
    </source>
</evidence>
<dbReference type="Proteomes" id="UP000324222">
    <property type="component" value="Unassembled WGS sequence"/>
</dbReference>
<sequence length="166" mass="17439">MPFSTAMQRPTITSSLTFSMMAAASPATSASNTGARYRFQNRNSSPAMCPDTTKTMSAGVGLTSAHCGGANVAKQVGVWIPKHPVKTQHHLHGSPGLPKPSLVMASAFHCGSGGLKETVFGALGLVPMDCFRTPRGSVHNTASAAMEGHIGHNNIWKLALYAVKFM</sequence>
<dbReference type="AlphaFoldDB" id="A0A5B7D647"/>
<proteinExistence type="predicted"/>
<gene>
    <name evidence="1" type="ORF">E2C01_009556</name>
</gene>
<name>A0A5B7D647_PORTR</name>
<comment type="caution">
    <text evidence="1">The sequence shown here is derived from an EMBL/GenBank/DDBJ whole genome shotgun (WGS) entry which is preliminary data.</text>
</comment>
<reference evidence="1 2" key="1">
    <citation type="submission" date="2019-05" db="EMBL/GenBank/DDBJ databases">
        <title>Another draft genome of Portunus trituberculatus and its Hox gene families provides insights of decapod evolution.</title>
        <authorList>
            <person name="Jeong J.-H."/>
            <person name="Song I."/>
            <person name="Kim S."/>
            <person name="Choi T."/>
            <person name="Kim D."/>
            <person name="Ryu S."/>
            <person name="Kim W."/>
        </authorList>
    </citation>
    <scope>NUCLEOTIDE SEQUENCE [LARGE SCALE GENOMIC DNA]</scope>
    <source>
        <tissue evidence="1">Muscle</tissue>
    </source>
</reference>
<protein>
    <submittedName>
        <fullName evidence="1">Uncharacterized protein</fullName>
    </submittedName>
</protein>